<proteinExistence type="predicted"/>
<evidence type="ECO:0000256" key="1">
    <source>
        <dbReference type="SAM" id="MobiDB-lite"/>
    </source>
</evidence>
<feature type="region of interest" description="Disordered" evidence="1">
    <location>
        <begin position="1"/>
        <end position="56"/>
    </location>
</feature>
<sequence>VYIGTPDGGSFNESEYVNPQPIDATDEVPNISTGNVHRDAPAHTAAALEQSTGQEAHEAVVVPNKGGGWGQKCMCVSVCE</sequence>
<dbReference type="RefSeq" id="XP_014144253.1">
    <property type="nucleotide sequence ID" value="XM_014288778.1"/>
</dbReference>
<dbReference type="AlphaFoldDB" id="A0A0L0F118"/>
<organism evidence="2 3">
    <name type="scientific">Sphaeroforma arctica JP610</name>
    <dbReference type="NCBI Taxonomy" id="667725"/>
    <lineage>
        <taxon>Eukaryota</taxon>
        <taxon>Ichthyosporea</taxon>
        <taxon>Ichthyophonida</taxon>
        <taxon>Sphaeroforma</taxon>
    </lineage>
</organism>
<evidence type="ECO:0000313" key="3">
    <source>
        <dbReference type="Proteomes" id="UP000054560"/>
    </source>
</evidence>
<dbReference type="EMBL" id="KQ251408">
    <property type="protein sequence ID" value="KNC70351.1"/>
    <property type="molecule type" value="Genomic_DNA"/>
</dbReference>
<name>A0A0L0F118_9EUKA</name>
<accession>A0A0L0F118</accession>
<gene>
    <name evidence="2" type="ORF">SARC_17124</name>
</gene>
<evidence type="ECO:0000313" key="2">
    <source>
        <dbReference type="EMBL" id="KNC70351.1"/>
    </source>
</evidence>
<keyword evidence="3" id="KW-1185">Reference proteome</keyword>
<feature type="non-terminal residue" evidence="2">
    <location>
        <position position="80"/>
    </location>
</feature>
<dbReference type="GeneID" id="25917628"/>
<protein>
    <submittedName>
        <fullName evidence="2">Uncharacterized protein</fullName>
    </submittedName>
</protein>
<reference evidence="2 3" key="1">
    <citation type="submission" date="2011-02" db="EMBL/GenBank/DDBJ databases">
        <title>The Genome Sequence of Sphaeroforma arctica JP610.</title>
        <authorList>
            <consortium name="The Broad Institute Genome Sequencing Platform"/>
            <person name="Russ C."/>
            <person name="Cuomo C."/>
            <person name="Young S.K."/>
            <person name="Zeng Q."/>
            <person name="Gargeya S."/>
            <person name="Alvarado L."/>
            <person name="Berlin A."/>
            <person name="Chapman S.B."/>
            <person name="Chen Z."/>
            <person name="Freedman E."/>
            <person name="Gellesch M."/>
            <person name="Goldberg J."/>
            <person name="Griggs A."/>
            <person name="Gujja S."/>
            <person name="Heilman E."/>
            <person name="Heiman D."/>
            <person name="Howarth C."/>
            <person name="Mehta T."/>
            <person name="Neiman D."/>
            <person name="Pearson M."/>
            <person name="Roberts A."/>
            <person name="Saif S."/>
            <person name="Shea T."/>
            <person name="Shenoy N."/>
            <person name="Sisk P."/>
            <person name="Stolte C."/>
            <person name="Sykes S."/>
            <person name="White J."/>
            <person name="Yandava C."/>
            <person name="Burger G."/>
            <person name="Gray M.W."/>
            <person name="Holland P.W.H."/>
            <person name="King N."/>
            <person name="Lang F.B.F."/>
            <person name="Roger A.J."/>
            <person name="Ruiz-Trillo I."/>
            <person name="Haas B."/>
            <person name="Nusbaum C."/>
            <person name="Birren B."/>
        </authorList>
    </citation>
    <scope>NUCLEOTIDE SEQUENCE [LARGE SCALE GENOMIC DNA]</scope>
    <source>
        <strain evidence="2 3">JP610</strain>
    </source>
</reference>
<dbReference type="Proteomes" id="UP000054560">
    <property type="component" value="Unassembled WGS sequence"/>
</dbReference>
<feature type="non-terminal residue" evidence="2">
    <location>
        <position position="1"/>
    </location>
</feature>